<evidence type="ECO:0000256" key="3">
    <source>
        <dbReference type="ARBA" id="ARBA00022989"/>
    </source>
</evidence>
<feature type="transmembrane region" description="Helical" evidence="5">
    <location>
        <begin position="181"/>
        <end position="200"/>
    </location>
</feature>
<evidence type="ECO:0000313" key="7">
    <source>
        <dbReference type="EMBL" id="AWN22325.1"/>
    </source>
</evidence>
<feature type="transmembrane region" description="Helical" evidence="5">
    <location>
        <begin position="112"/>
        <end position="129"/>
    </location>
</feature>
<feature type="transmembrane region" description="Helical" evidence="5">
    <location>
        <begin position="74"/>
        <end position="92"/>
    </location>
</feature>
<dbReference type="InterPro" id="IPR051533">
    <property type="entry name" value="WaaL-like"/>
</dbReference>
<feature type="domain" description="O-antigen ligase-related" evidence="6">
    <location>
        <begin position="209"/>
        <end position="386"/>
    </location>
</feature>
<feature type="transmembrane region" description="Helical" evidence="5">
    <location>
        <begin position="141"/>
        <end position="161"/>
    </location>
</feature>
<sequence>MQKALIRSAAQAQTSRASMLLILTLCLLPLIVNLAVSLSYDDVFLIPKVWWLLGAVLPSALYMLWIYCAGVPRWLWLMTGVWLLWCLLGFVLGVRPDLTFTGLPGRMVSFPVYFSYAAIMLGVFGWISLNPQAQHQLPKLVWMVLPLGLYAAGQYYGLLGIPGGLKEIGVAALDVGTTMGHRGYFAGLLAVVLPLALNYTKQSRWGYLLVFMIAFSFAASLSRGPILGGLAAYLYWVVLGRNWRAWGVHLTLVLGVLSSLPTLTAHQMNLRALGGSGQDITDNSDRTVLWNTALKGIRERPLLGWGQGQLVNIMATRPDATLLKEKKIDTTYQTLTRMPRLPDQALSWRVSKAGRRDELITHFINTIHNEYLEYALNFGIPASLAFAALLALGIWRGRFLPWAGASVLGYAIYLLTWPETLRFAPIAWAILGAALAAAPPRPAALPVEEVGSTSST</sequence>
<keyword evidence="2 5" id="KW-0812">Transmembrane</keyword>
<name>A0A2Z3JBG5_9DEIO</name>
<evidence type="ECO:0000256" key="1">
    <source>
        <dbReference type="ARBA" id="ARBA00004141"/>
    </source>
</evidence>
<evidence type="ECO:0000256" key="4">
    <source>
        <dbReference type="ARBA" id="ARBA00023136"/>
    </source>
</evidence>
<gene>
    <name evidence="7" type="ORF">DKM44_02965</name>
</gene>
<dbReference type="PANTHER" id="PTHR37422:SF13">
    <property type="entry name" value="LIPOPOLYSACCHARIDE BIOSYNTHESIS PROTEIN PA4999-RELATED"/>
    <property type="match status" value="1"/>
</dbReference>
<proteinExistence type="predicted"/>
<feature type="transmembrane region" description="Helical" evidence="5">
    <location>
        <begin position="374"/>
        <end position="393"/>
    </location>
</feature>
<dbReference type="KEGG" id="dez:DKM44_02965"/>
<dbReference type="OrthoDB" id="64908at2"/>
<dbReference type="Proteomes" id="UP000245368">
    <property type="component" value="Chromosome"/>
</dbReference>
<dbReference type="InterPro" id="IPR007016">
    <property type="entry name" value="O-antigen_ligase-rel_domated"/>
</dbReference>
<evidence type="ECO:0000259" key="6">
    <source>
        <dbReference type="Pfam" id="PF04932"/>
    </source>
</evidence>
<feature type="transmembrane region" description="Helical" evidence="5">
    <location>
        <begin position="243"/>
        <end position="263"/>
    </location>
</feature>
<keyword evidence="8" id="KW-1185">Reference proteome</keyword>
<keyword evidence="4 5" id="KW-0472">Membrane</keyword>
<feature type="transmembrane region" description="Helical" evidence="5">
    <location>
        <begin position="49"/>
        <end position="67"/>
    </location>
</feature>
<dbReference type="AlphaFoldDB" id="A0A2Z3JBG5"/>
<dbReference type="RefSeq" id="WP_109825293.1">
    <property type="nucleotide sequence ID" value="NZ_CP029494.1"/>
</dbReference>
<keyword evidence="3 5" id="KW-1133">Transmembrane helix</keyword>
<evidence type="ECO:0000256" key="5">
    <source>
        <dbReference type="SAM" id="Phobius"/>
    </source>
</evidence>
<protein>
    <recommendedName>
        <fullName evidence="6">O-antigen ligase-related domain-containing protein</fullName>
    </recommendedName>
</protein>
<feature type="transmembrane region" description="Helical" evidence="5">
    <location>
        <begin position="207"/>
        <end position="237"/>
    </location>
</feature>
<dbReference type="Pfam" id="PF04932">
    <property type="entry name" value="Wzy_C"/>
    <property type="match status" value="1"/>
</dbReference>
<accession>A0A2Z3JBG5</accession>
<evidence type="ECO:0000256" key="2">
    <source>
        <dbReference type="ARBA" id="ARBA00022692"/>
    </source>
</evidence>
<evidence type="ECO:0000313" key="8">
    <source>
        <dbReference type="Proteomes" id="UP000245368"/>
    </source>
</evidence>
<dbReference type="GO" id="GO:0016020">
    <property type="term" value="C:membrane"/>
    <property type="evidence" value="ECO:0007669"/>
    <property type="project" value="UniProtKB-SubCell"/>
</dbReference>
<feature type="transmembrane region" description="Helical" evidence="5">
    <location>
        <begin position="399"/>
        <end position="416"/>
    </location>
</feature>
<dbReference type="EMBL" id="CP029494">
    <property type="protein sequence ID" value="AWN22325.1"/>
    <property type="molecule type" value="Genomic_DNA"/>
</dbReference>
<organism evidence="7 8">
    <name type="scientific">Deinococcus irradiatisoli</name>
    <dbReference type="NCBI Taxonomy" id="2202254"/>
    <lineage>
        <taxon>Bacteria</taxon>
        <taxon>Thermotogati</taxon>
        <taxon>Deinococcota</taxon>
        <taxon>Deinococci</taxon>
        <taxon>Deinococcales</taxon>
        <taxon>Deinococcaceae</taxon>
        <taxon>Deinococcus</taxon>
    </lineage>
</organism>
<comment type="subcellular location">
    <subcellularLocation>
        <location evidence="1">Membrane</location>
        <topology evidence="1">Multi-pass membrane protein</topology>
    </subcellularLocation>
</comment>
<reference evidence="7 8" key="1">
    <citation type="submission" date="2018-05" db="EMBL/GenBank/DDBJ databases">
        <title>Complete Genome Sequence of Deinococcus sp. strain 17bor-2.</title>
        <authorList>
            <person name="Srinivasan S."/>
        </authorList>
    </citation>
    <scope>NUCLEOTIDE SEQUENCE [LARGE SCALE GENOMIC DNA]</scope>
    <source>
        <strain evidence="7 8">17bor-2</strain>
    </source>
</reference>
<dbReference type="PANTHER" id="PTHR37422">
    <property type="entry name" value="TEICHURONIC ACID BIOSYNTHESIS PROTEIN TUAE"/>
    <property type="match status" value="1"/>
</dbReference>